<evidence type="ECO:0000256" key="5">
    <source>
        <dbReference type="ARBA" id="ARBA00022801"/>
    </source>
</evidence>
<dbReference type="GO" id="GO:0004519">
    <property type="term" value="F:endonuclease activity"/>
    <property type="evidence" value="ECO:0007669"/>
    <property type="project" value="UniProtKB-KW"/>
</dbReference>
<dbReference type="InterPro" id="IPR043502">
    <property type="entry name" value="DNA/RNA_pol_sf"/>
</dbReference>
<protein>
    <submittedName>
        <fullName evidence="8">Retrovirus-related Pol polyprotein from transposon 17.6</fullName>
    </submittedName>
</protein>
<comment type="caution">
    <text evidence="8">The sequence shown here is derived from an EMBL/GenBank/DDBJ whole genome shotgun (WGS) entry which is preliminary data.</text>
</comment>
<dbReference type="Proteomes" id="UP000257109">
    <property type="component" value="Unassembled WGS sequence"/>
</dbReference>
<feature type="domain" description="Reverse transcriptase RNase H-like" evidence="7">
    <location>
        <begin position="60"/>
        <end position="154"/>
    </location>
</feature>
<keyword evidence="6" id="KW-0695">RNA-directed DNA polymerase</keyword>
<evidence type="ECO:0000256" key="3">
    <source>
        <dbReference type="ARBA" id="ARBA00022722"/>
    </source>
</evidence>
<name>A0A371H6M0_MUCPR</name>
<organism evidence="8 9">
    <name type="scientific">Mucuna pruriens</name>
    <name type="common">Velvet bean</name>
    <name type="synonym">Dolichos pruriens</name>
    <dbReference type="NCBI Taxonomy" id="157652"/>
    <lineage>
        <taxon>Eukaryota</taxon>
        <taxon>Viridiplantae</taxon>
        <taxon>Streptophyta</taxon>
        <taxon>Embryophyta</taxon>
        <taxon>Tracheophyta</taxon>
        <taxon>Spermatophyta</taxon>
        <taxon>Magnoliopsida</taxon>
        <taxon>eudicotyledons</taxon>
        <taxon>Gunneridae</taxon>
        <taxon>Pentapetalae</taxon>
        <taxon>rosids</taxon>
        <taxon>fabids</taxon>
        <taxon>Fabales</taxon>
        <taxon>Fabaceae</taxon>
        <taxon>Papilionoideae</taxon>
        <taxon>50 kb inversion clade</taxon>
        <taxon>NPAAA clade</taxon>
        <taxon>indigoferoid/millettioid clade</taxon>
        <taxon>Phaseoleae</taxon>
        <taxon>Mucuna</taxon>
    </lineage>
</organism>
<dbReference type="EMBL" id="QJKJ01003454">
    <property type="protein sequence ID" value="RDX98440.1"/>
    <property type="molecule type" value="Genomic_DNA"/>
</dbReference>
<evidence type="ECO:0000256" key="4">
    <source>
        <dbReference type="ARBA" id="ARBA00022759"/>
    </source>
</evidence>
<feature type="non-terminal residue" evidence="8">
    <location>
        <position position="1"/>
    </location>
</feature>
<accession>A0A371H6M0</accession>
<reference evidence="8" key="1">
    <citation type="submission" date="2018-05" db="EMBL/GenBank/DDBJ databases">
        <title>Draft genome of Mucuna pruriens seed.</title>
        <authorList>
            <person name="Nnadi N.E."/>
            <person name="Vos R."/>
            <person name="Hasami M.H."/>
            <person name="Devisetty U.K."/>
            <person name="Aguiy J.C."/>
        </authorList>
    </citation>
    <scope>NUCLEOTIDE SEQUENCE [LARGE SCALE GENOMIC DNA]</scope>
    <source>
        <strain evidence="8">JCA_2017</strain>
    </source>
</reference>
<proteinExistence type="predicted"/>
<dbReference type="GO" id="GO:0016787">
    <property type="term" value="F:hydrolase activity"/>
    <property type="evidence" value="ECO:0007669"/>
    <property type="project" value="UniProtKB-KW"/>
</dbReference>
<dbReference type="InterPro" id="IPR041373">
    <property type="entry name" value="RT_RNaseH"/>
</dbReference>
<keyword evidence="4" id="KW-0255">Endonuclease</keyword>
<dbReference type="Pfam" id="PF17917">
    <property type="entry name" value="RT_RNaseH"/>
    <property type="match status" value="1"/>
</dbReference>
<keyword evidence="1" id="KW-0808">Transferase</keyword>
<dbReference type="GO" id="GO:0003964">
    <property type="term" value="F:RNA-directed DNA polymerase activity"/>
    <property type="evidence" value="ECO:0007669"/>
    <property type="project" value="UniProtKB-KW"/>
</dbReference>
<keyword evidence="9" id="KW-1185">Reference proteome</keyword>
<dbReference type="PANTHER" id="PTHR34072">
    <property type="entry name" value="ENZYMATIC POLYPROTEIN-RELATED"/>
    <property type="match status" value="1"/>
</dbReference>
<gene>
    <name evidence="8" type="primary">pol</name>
    <name evidence="8" type="ORF">CR513_18642</name>
</gene>
<keyword evidence="5" id="KW-0378">Hydrolase</keyword>
<dbReference type="OrthoDB" id="1432176at2759"/>
<keyword evidence="3" id="KW-0540">Nuclease</keyword>
<sequence length="212" mass="24083">MEGIVLGHLVSSRGIEVDKAKAFYQEIQQNHLATVQAASKRCGFYLRPALRGSFLGAEVCDASNFALGAVLGQRVDKQPHVIAYALRTTNPAQINYTTTEKELLAIIFVLDKFCSYLLGFKILVFSNHATLKFLLKKPDAKLRLIRWMLLLQQFNLEIRDKKSVENVVDKQKSEFMQKLLNVVKCRLTTSRLKCNWVDLDGRPIRTIDMIPA</sequence>
<dbReference type="PANTHER" id="PTHR34072:SF57">
    <property type="entry name" value="RNA-DIRECTED DNA POLYMERASE"/>
    <property type="match status" value="1"/>
</dbReference>
<dbReference type="CDD" id="cd09274">
    <property type="entry name" value="RNase_HI_RT_Ty3"/>
    <property type="match status" value="1"/>
</dbReference>
<evidence type="ECO:0000256" key="1">
    <source>
        <dbReference type="ARBA" id="ARBA00022679"/>
    </source>
</evidence>
<evidence type="ECO:0000256" key="2">
    <source>
        <dbReference type="ARBA" id="ARBA00022695"/>
    </source>
</evidence>
<evidence type="ECO:0000256" key="6">
    <source>
        <dbReference type="ARBA" id="ARBA00022918"/>
    </source>
</evidence>
<evidence type="ECO:0000313" key="8">
    <source>
        <dbReference type="EMBL" id="RDX98440.1"/>
    </source>
</evidence>
<evidence type="ECO:0000313" key="9">
    <source>
        <dbReference type="Proteomes" id="UP000257109"/>
    </source>
</evidence>
<dbReference type="AlphaFoldDB" id="A0A371H6M0"/>
<dbReference type="SUPFAM" id="SSF56672">
    <property type="entry name" value="DNA/RNA polymerases"/>
    <property type="match status" value="1"/>
</dbReference>
<dbReference type="FunFam" id="3.10.20.370:FF:000001">
    <property type="entry name" value="Retrovirus-related Pol polyprotein from transposon 17.6-like protein"/>
    <property type="match status" value="1"/>
</dbReference>
<keyword evidence="2" id="KW-0548">Nucleotidyltransferase</keyword>
<evidence type="ECO:0000259" key="7">
    <source>
        <dbReference type="Pfam" id="PF17917"/>
    </source>
</evidence>